<feature type="transmembrane region" description="Helical" evidence="2">
    <location>
        <begin position="327"/>
        <end position="348"/>
    </location>
</feature>
<proteinExistence type="predicted"/>
<name>A0A1J9RAI0_9PEZI</name>
<feature type="region of interest" description="Disordered" evidence="1">
    <location>
        <begin position="32"/>
        <end position="70"/>
    </location>
</feature>
<sequence length="423" mass="46304">MNSSSRLLRARPAPASPCQLCQHILRQPKWQQRRPLSSALASESRPRSQLPQRTRQYPRKTPVSGSARAPQSIASQLLIRPASTTNAVHPELTALAAANVKKAQEAVLAILNRESVPSEDTLLETLSVAQSAAAFLAEVDGQQKRSTVPAKASTPTSVLLDLEPHSTNPSDRIEALSTLLYKLMKYPPVFISPKVLDAYITTQSILEKPESFPEVLHLYANKPVAAPNTSPVKYSNPSPNNPAAAVSSESANYALDAAINAKDLHLALSIIELTFRQPAYRRALIVRKVMPPFMGLALAPGAAYVLASKFADYQQVVNPQSATQMAMIGIMTYVGAVSTIGIVAVTTANDQMDRISWAQGMALSERYLREEERAAIDRVAQAWGFKDPNRKGEEEGEEWEELREWAGLRGMVLDKVELMEGMQ</sequence>
<dbReference type="Proteomes" id="UP000183809">
    <property type="component" value="Unassembled WGS sequence"/>
</dbReference>
<reference evidence="3 4" key="1">
    <citation type="submission" date="2016-10" db="EMBL/GenBank/DDBJ databases">
        <title>Proteomics and genomics reveal pathogen-plant mechanisms compatible with a hemibiotrophic lifestyle of Diplodia corticola.</title>
        <authorList>
            <person name="Fernandes I."/>
            <person name="De Jonge R."/>
            <person name="Van De Peer Y."/>
            <person name="Devreese B."/>
            <person name="Alves A."/>
            <person name="Esteves A.C."/>
        </authorList>
    </citation>
    <scope>NUCLEOTIDE SEQUENCE [LARGE SCALE GENOMIC DNA]</scope>
    <source>
        <strain evidence="3 4">CBS 112549</strain>
    </source>
</reference>
<organism evidence="3 4">
    <name type="scientific">Diplodia corticola</name>
    <dbReference type="NCBI Taxonomy" id="236234"/>
    <lineage>
        <taxon>Eukaryota</taxon>
        <taxon>Fungi</taxon>
        <taxon>Dikarya</taxon>
        <taxon>Ascomycota</taxon>
        <taxon>Pezizomycotina</taxon>
        <taxon>Dothideomycetes</taxon>
        <taxon>Dothideomycetes incertae sedis</taxon>
        <taxon>Botryosphaeriales</taxon>
        <taxon>Botryosphaeriaceae</taxon>
        <taxon>Diplodia</taxon>
    </lineage>
</organism>
<feature type="transmembrane region" description="Helical" evidence="2">
    <location>
        <begin position="289"/>
        <end position="307"/>
    </location>
</feature>
<keyword evidence="2" id="KW-0472">Membrane</keyword>
<dbReference type="AlphaFoldDB" id="A0A1J9RAI0"/>
<dbReference type="OrthoDB" id="5360701at2759"/>
<evidence type="ECO:0000256" key="1">
    <source>
        <dbReference type="SAM" id="MobiDB-lite"/>
    </source>
</evidence>
<keyword evidence="2" id="KW-0812">Transmembrane</keyword>
<dbReference type="EMBL" id="MNUE01000004">
    <property type="protein sequence ID" value="OJD38606.1"/>
    <property type="molecule type" value="Genomic_DNA"/>
</dbReference>
<dbReference type="RefSeq" id="XP_020134217.1">
    <property type="nucleotide sequence ID" value="XM_020275622.1"/>
</dbReference>
<gene>
    <name evidence="3" type="ORF">BKCO1_4000196</name>
</gene>
<dbReference type="GeneID" id="31015883"/>
<keyword evidence="4" id="KW-1185">Reference proteome</keyword>
<protein>
    <submittedName>
        <fullName evidence="3">Uncharacterized protein</fullName>
    </submittedName>
</protein>
<accession>A0A1J9RAI0</accession>
<evidence type="ECO:0000256" key="2">
    <source>
        <dbReference type="SAM" id="Phobius"/>
    </source>
</evidence>
<evidence type="ECO:0000313" key="3">
    <source>
        <dbReference type="EMBL" id="OJD38606.1"/>
    </source>
</evidence>
<evidence type="ECO:0000313" key="4">
    <source>
        <dbReference type="Proteomes" id="UP000183809"/>
    </source>
</evidence>
<comment type="caution">
    <text evidence="3">The sequence shown here is derived from an EMBL/GenBank/DDBJ whole genome shotgun (WGS) entry which is preliminary data.</text>
</comment>
<keyword evidence="2" id="KW-1133">Transmembrane helix</keyword>